<feature type="region of interest" description="Disordered" evidence="1">
    <location>
        <begin position="740"/>
        <end position="785"/>
    </location>
</feature>
<organism evidence="4 5">
    <name type="scientific">Pseudomarimonas salicorniae</name>
    <dbReference type="NCBI Taxonomy" id="2933270"/>
    <lineage>
        <taxon>Bacteria</taxon>
        <taxon>Pseudomonadati</taxon>
        <taxon>Pseudomonadota</taxon>
        <taxon>Gammaproteobacteria</taxon>
        <taxon>Lysobacterales</taxon>
        <taxon>Lysobacteraceae</taxon>
        <taxon>Pseudomarimonas</taxon>
    </lineage>
</organism>
<dbReference type="Gene3D" id="2.60.40.10">
    <property type="entry name" value="Immunoglobulins"/>
    <property type="match status" value="1"/>
</dbReference>
<evidence type="ECO:0000313" key="5">
    <source>
        <dbReference type="Proteomes" id="UP001431449"/>
    </source>
</evidence>
<evidence type="ECO:0000256" key="2">
    <source>
        <dbReference type="SAM" id="SignalP"/>
    </source>
</evidence>
<evidence type="ECO:0000313" key="4">
    <source>
        <dbReference type="EMBL" id="MCK7595580.1"/>
    </source>
</evidence>
<comment type="caution">
    <text evidence="4">The sequence shown here is derived from an EMBL/GenBank/DDBJ whole genome shotgun (WGS) entry which is preliminary data.</text>
</comment>
<feature type="compositionally biased region" description="Low complexity" evidence="1">
    <location>
        <begin position="752"/>
        <end position="778"/>
    </location>
</feature>
<keyword evidence="5" id="KW-1185">Reference proteome</keyword>
<protein>
    <submittedName>
        <fullName evidence="4">Fibronectin type III domain-containing protein</fullName>
    </submittedName>
</protein>
<dbReference type="PROSITE" id="PS50853">
    <property type="entry name" value="FN3"/>
    <property type="match status" value="1"/>
</dbReference>
<accession>A0ABT0GM12</accession>
<dbReference type="RefSeq" id="WP_248211619.1">
    <property type="nucleotide sequence ID" value="NZ_JALNMH010000022.1"/>
</dbReference>
<feature type="domain" description="Fibronectin type-III" evidence="3">
    <location>
        <begin position="1502"/>
        <end position="1592"/>
    </location>
</feature>
<dbReference type="InterPro" id="IPR003961">
    <property type="entry name" value="FN3_dom"/>
</dbReference>
<sequence length="1612" mass="170289">MKALSRILLAAVLSWLPALTSAANLDLTPPLAAPGEAVQLSASGLAADTRYLIDLVRSAPAQEESLGSAGTDGAGRLSVERLLPPLPAGDWMVRLRGGGNEVLAALRVLATPELGLDPIRAFPGEQVTASLEGLTVGAQVTLRVDGFRVAGPAAVTAEAMSLTFPMPVPMAGADDALDVRLQQQFAGQAAGTASGLLTRLTPSRTDFGRPSVIQRPREVRPGEPFTIAGRIEVPDGLDASKLNWKYALRVDGRCLPVATAQVSMQADGEFSVTQARINSLVDGVPPQYLNQVIDQDGLVYLNPETGDSDCFALGTLPLAELDAVPISVRVETLSGAPVAGAAVSFRRNVALQGNPFATTKGGGAAKNLSGYGHVGLGAAPFLGDNQFSAAHKFVDPGLCPASDTLVFTGSEAPEEGIATKTFNYYEFVLLSAASAAASAADINTVVPGPAPANFTINVSAVAQGLGYVNDRNCATGVRFDVQLTDEGRLLLRNRHDGEFTIEHDPFSGPLVVSLPDLPASSSLCFQSTPYIGNLPLQVEPGQSIVLGGEVIGYRLETAYIGDLISFPHALPGDFGAVEDTVVAIDYNQALFGELNNVVLTLGDEFDFPMSFDAQGSRCDTDGGSFSAAIPGMHRLPAGAYRMRIRGEVGSTGTLVETEFHVRVKEGPRWFLDRSQYEDIRITWKADFAHIRASETARMQLADTGPSSNQALSTYGIGPMQNDQASQATITQSIQAGVVSNRTRSAVSPGQVSNRPSNPAPSSSDISGASGASGSQKQKSSCRHSDPLGTAFPRPNVLTDFGSCELQTIFETGAVPIFRYAWGVPPIAAATLGADIWFGVYFRYFGDVIATLERISINFTAEPVVAAGLDIFFDLSALFGIVSAQVAASPTIGLSMPVSVIDSSSASINPCFNFDLDLGYTAAVGWCDLCVKASDTLTLFTIAEPPSCTVPSAQRKGSPIAPPTNISRPAIAADAIGRAWVAYEAGRKIVVEQRWMGQLVKRYDLIAGRGAMRPKIAFVNPDRAVVVWSQTQLSESAFLSIDPRQISTATRALHLVYSVYDRSSDSFGPVLPLTPPGMGGDGGVVLAECPPGEPGCPAGGRVLAAWEHDRAGDLAQHDLEVRWAEFNGSAWTTPQAVDPGNTAKQVQPEAVYHAGQPTLLWVENPVAGAGVYDMHQRVLRYRLPQLGAARDAVGVPQSIASPDAVYDPASGRLLVAYTISADAERFIGSRRALHTAWAECDNAGLCLWTDEPRLDALGRSLYVEKPRLVRGQDGRISALFRYLSNSQIREDDPVGVRSGTGDLARLELIVPAATLPVALTNDGRINWGLDAVINPLNGDILTAAAKGLALPGATLKAIGSKARPRMAAEKGVEDNPDVALGIDPVRADFAILSAQPETARLQPGGLVRVRVSLINRGGPAIEAPMLAANWGRPAGVAAADIEVLTALDVAGAMQVIELDVPVPSGFDPADRRPLFLTVNPGAPIDDADAANDVLRVEVGGLPVVKDIRVHSDASTSLVQLQWTPVEDDRVTGYTVYRRQPDGQVILLGSSPTHGFLDAKAVADRVYEYEVRSHSATLIESPSSGWTRHFVQPLALPGRLFVTGFEALPLGSGS</sequence>
<dbReference type="EMBL" id="JALNMH010000022">
    <property type="protein sequence ID" value="MCK7595580.1"/>
    <property type="molecule type" value="Genomic_DNA"/>
</dbReference>
<feature type="signal peptide" evidence="2">
    <location>
        <begin position="1"/>
        <end position="22"/>
    </location>
</feature>
<name>A0ABT0GM12_9GAMM</name>
<proteinExistence type="predicted"/>
<feature type="compositionally biased region" description="Polar residues" evidence="1">
    <location>
        <begin position="740"/>
        <end position="751"/>
    </location>
</feature>
<evidence type="ECO:0000259" key="3">
    <source>
        <dbReference type="PROSITE" id="PS50853"/>
    </source>
</evidence>
<keyword evidence="2" id="KW-0732">Signal</keyword>
<evidence type="ECO:0000256" key="1">
    <source>
        <dbReference type="SAM" id="MobiDB-lite"/>
    </source>
</evidence>
<dbReference type="InterPro" id="IPR013783">
    <property type="entry name" value="Ig-like_fold"/>
</dbReference>
<dbReference type="Proteomes" id="UP001431449">
    <property type="component" value="Unassembled WGS sequence"/>
</dbReference>
<gene>
    <name evidence="4" type="ORF">M0G41_18185</name>
</gene>
<reference evidence="4" key="1">
    <citation type="submission" date="2022-04" db="EMBL/GenBank/DDBJ databases">
        <title>Lysobacter sp. CAU 1642 isolated from sea sand.</title>
        <authorList>
            <person name="Kim W."/>
        </authorList>
    </citation>
    <scope>NUCLEOTIDE SEQUENCE</scope>
    <source>
        <strain evidence="4">CAU 1642</strain>
    </source>
</reference>
<dbReference type="SUPFAM" id="SSF49265">
    <property type="entry name" value="Fibronectin type III"/>
    <property type="match status" value="1"/>
</dbReference>
<feature type="region of interest" description="Disordered" evidence="1">
    <location>
        <begin position="700"/>
        <end position="727"/>
    </location>
</feature>
<feature type="chain" id="PRO_5047253778" evidence="2">
    <location>
        <begin position="23"/>
        <end position="1612"/>
    </location>
</feature>
<dbReference type="InterPro" id="IPR036116">
    <property type="entry name" value="FN3_sf"/>
</dbReference>